<evidence type="ECO:0000313" key="2">
    <source>
        <dbReference type="EMBL" id="CAI4210606.1"/>
    </source>
</evidence>
<feature type="compositionally biased region" description="Low complexity" evidence="1">
    <location>
        <begin position="258"/>
        <end position="275"/>
    </location>
</feature>
<comment type="caution">
    <text evidence="2">The sequence shown here is derived from an EMBL/GenBank/DDBJ whole genome shotgun (WGS) entry which is preliminary data.</text>
</comment>
<feature type="compositionally biased region" description="Low complexity" evidence="1">
    <location>
        <begin position="302"/>
        <end position="312"/>
    </location>
</feature>
<evidence type="ECO:0000313" key="3">
    <source>
        <dbReference type="Proteomes" id="UP000838763"/>
    </source>
</evidence>
<proteinExistence type="predicted"/>
<evidence type="ECO:0000256" key="1">
    <source>
        <dbReference type="SAM" id="MobiDB-lite"/>
    </source>
</evidence>
<accession>A0A9P1M5U7</accession>
<feature type="compositionally biased region" description="Polar residues" evidence="1">
    <location>
        <begin position="38"/>
        <end position="50"/>
    </location>
</feature>
<feature type="region of interest" description="Disordered" evidence="1">
    <location>
        <begin position="91"/>
        <end position="120"/>
    </location>
</feature>
<gene>
    <name evidence="2" type="ORF">PPNO1_LOCUS408</name>
</gene>
<organism evidence="2 3">
    <name type="scientific">Parascedosporium putredinis</name>
    <dbReference type="NCBI Taxonomy" id="1442378"/>
    <lineage>
        <taxon>Eukaryota</taxon>
        <taxon>Fungi</taxon>
        <taxon>Dikarya</taxon>
        <taxon>Ascomycota</taxon>
        <taxon>Pezizomycotina</taxon>
        <taxon>Sordariomycetes</taxon>
        <taxon>Hypocreomycetidae</taxon>
        <taxon>Microascales</taxon>
        <taxon>Microascaceae</taxon>
        <taxon>Parascedosporium</taxon>
    </lineage>
</organism>
<feature type="compositionally biased region" description="Basic and acidic residues" evidence="1">
    <location>
        <begin position="349"/>
        <end position="358"/>
    </location>
</feature>
<feature type="region of interest" description="Disordered" evidence="1">
    <location>
        <begin position="18"/>
        <end position="50"/>
    </location>
</feature>
<reference evidence="2" key="1">
    <citation type="submission" date="2022-11" db="EMBL/GenBank/DDBJ databases">
        <authorList>
            <person name="Scott C."/>
            <person name="Bruce N."/>
        </authorList>
    </citation>
    <scope>NUCLEOTIDE SEQUENCE</scope>
</reference>
<dbReference type="AlphaFoldDB" id="A0A9P1M5U7"/>
<feature type="compositionally biased region" description="Polar residues" evidence="1">
    <location>
        <begin position="313"/>
        <end position="322"/>
    </location>
</feature>
<sequence>MPASSRIRPLSSILCALQSRPHKRRGSAPASEVAIATSEPTHSEAATQPTAATVVDPAASLDSCLDAAPEVMPAATSVGTPDMDEMQSFARANGPEPASNGVPVSGGRGTNRADTPQVFSSRQAVVDGARLPVPATKPTRFGSVNHHQVARSHSGSGMNPSPPQHHGVSSYAACKDKLKRPRRRGRHVVGSFHPVRLRVQLPTSDLNNRHPPITEEIHSNMGPPPTWNPHQSSQFSEFIIGNDGMMKVKPIPNDQRQHPYQQQYQQSQQTSQPQHLLHHVNNHVPENPFEASSTEPKPRATQQQQQQQQQQQRDSLARSSYGANHAANHLADEDEMVGAVPSSFAKPRRVPDRTRYEPLGRSSPMFSDDDDDDDFERIEGGEAKSRPAPRSL</sequence>
<keyword evidence="3" id="KW-1185">Reference proteome</keyword>
<name>A0A9P1M5U7_9PEZI</name>
<dbReference type="Proteomes" id="UP000838763">
    <property type="component" value="Unassembled WGS sequence"/>
</dbReference>
<protein>
    <submittedName>
        <fullName evidence="2">Uncharacterized protein</fullName>
    </submittedName>
</protein>
<feature type="region of interest" description="Disordered" evidence="1">
    <location>
        <begin position="150"/>
        <end position="169"/>
    </location>
</feature>
<dbReference type="EMBL" id="CALLCH030000001">
    <property type="protein sequence ID" value="CAI4210606.1"/>
    <property type="molecule type" value="Genomic_DNA"/>
</dbReference>
<feature type="region of interest" description="Disordered" evidence="1">
    <location>
        <begin position="245"/>
        <end position="392"/>
    </location>
</feature>
<feature type="compositionally biased region" description="Acidic residues" evidence="1">
    <location>
        <begin position="367"/>
        <end position="376"/>
    </location>
</feature>